<dbReference type="GO" id="GO:0004417">
    <property type="term" value="F:hydroxyethylthiazole kinase activity"/>
    <property type="evidence" value="ECO:0007669"/>
    <property type="project" value="UniProtKB-UniRule"/>
</dbReference>
<feature type="binding site" evidence="11">
    <location>
        <position position="124"/>
    </location>
    <ligand>
        <name>ATP</name>
        <dbReference type="ChEBI" id="CHEBI:30616"/>
    </ligand>
</feature>
<comment type="caution">
    <text evidence="11">Lacks conserved residue(s) required for the propagation of feature annotation.</text>
</comment>
<keyword evidence="8 11" id="KW-0067">ATP-binding</keyword>
<dbReference type="PRINTS" id="PR01099">
    <property type="entry name" value="HYETHTZKNASE"/>
</dbReference>
<evidence type="ECO:0000256" key="2">
    <source>
        <dbReference type="ARBA" id="ARBA00001946"/>
    </source>
</evidence>
<evidence type="ECO:0000256" key="6">
    <source>
        <dbReference type="ARBA" id="ARBA00022741"/>
    </source>
</evidence>
<keyword evidence="5 11" id="KW-0479">Metal-binding</keyword>
<dbReference type="AlphaFoldDB" id="A0A9D2T5Y1"/>
<dbReference type="Proteomes" id="UP000823883">
    <property type="component" value="Unassembled WGS sequence"/>
</dbReference>
<accession>A0A9D2T5Y1</accession>
<dbReference type="HAMAP" id="MF_00228">
    <property type="entry name" value="Thz_kinase"/>
    <property type="match status" value="1"/>
</dbReference>
<protein>
    <recommendedName>
        <fullName evidence="11">Hydroxyethylthiazole kinase</fullName>
        <ecNumber evidence="11">2.7.1.50</ecNumber>
    </recommendedName>
    <alternativeName>
        <fullName evidence="11">4-methyl-5-beta-hydroxyethylthiazole kinase</fullName>
        <shortName evidence="11">TH kinase</shortName>
        <shortName evidence="11">Thz kinase</shortName>
    </alternativeName>
</protein>
<dbReference type="EC" id="2.7.1.50" evidence="11"/>
<dbReference type="GO" id="GO:0000287">
    <property type="term" value="F:magnesium ion binding"/>
    <property type="evidence" value="ECO:0007669"/>
    <property type="project" value="UniProtKB-UniRule"/>
</dbReference>
<keyword evidence="7 11" id="KW-0418">Kinase</keyword>
<comment type="function">
    <text evidence="11">Catalyzes the phosphorylation of the hydroxyl group of 4-methyl-5-beta-hydroxyethylthiazole (THZ).</text>
</comment>
<proteinExistence type="inferred from homology"/>
<keyword evidence="4 11" id="KW-0808">Transferase</keyword>
<evidence type="ECO:0000256" key="3">
    <source>
        <dbReference type="ARBA" id="ARBA00004868"/>
    </source>
</evidence>
<dbReference type="SUPFAM" id="SSF53613">
    <property type="entry name" value="Ribokinase-like"/>
    <property type="match status" value="1"/>
</dbReference>
<comment type="catalytic activity">
    <reaction evidence="1 11">
        <text>5-(2-hydroxyethyl)-4-methylthiazole + ATP = 4-methyl-5-(2-phosphooxyethyl)-thiazole + ADP + H(+)</text>
        <dbReference type="Rhea" id="RHEA:24212"/>
        <dbReference type="ChEBI" id="CHEBI:15378"/>
        <dbReference type="ChEBI" id="CHEBI:17957"/>
        <dbReference type="ChEBI" id="CHEBI:30616"/>
        <dbReference type="ChEBI" id="CHEBI:58296"/>
        <dbReference type="ChEBI" id="CHEBI:456216"/>
        <dbReference type="EC" id="2.7.1.50"/>
    </reaction>
</comment>
<organism evidence="12 13">
    <name type="scientific">Candidatus Lachnoclostridium pullistercoris</name>
    <dbReference type="NCBI Taxonomy" id="2838632"/>
    <lineage>
        <taxon>Bacteria</taxon>
        <taxon>Bacillati</taxon>
        <taxon>Bacillota</taxon>
        <taxon>Clostridia</taxon>
        <taxon>Lachnospirales</taxon>
        <taxon>Lachnospiraceae</taxon>
    </lineage>
</organism>
<evidence type="ECO:0000313" key="12">
    <source>
        <dbReference type="EMBL" id="HJC46591.1"/>
    </source>
</evidence>
<keyword evidence="6 11" id="KW-0547">Nucleotide-binding</keyword>
<dbReference type="GO" id="GO:0009229">
    <property type="term" value="P:thiamine diphosphate biosynthetic process"/>
    <property type="evidence" value="ECO:0007669"/>
    <property type="project" value="UniProtKB-UniRule"/>
</dbReference>
<comment type="cofactor">
    <cofactor evidence="2 11">
        <name>Mg(2+)</name>
        <dbReference type="ChEBI" id="CHEBI:18420"/>
    </cofactor>
</comment>
<evidence type="ECO:0000256" key="7">
    <source>
        <dbReference type="ARBA" id="ARBA00022777"/>
    </source>
</evidence>
<evidence type="ECO:0000256" key="9">
    <source>
        <dbReference type="ARBA" id="ARBA00022842"/>
    </source>
</evidence>
<reference evidence="12" key="1">
    <citation type="journal article" date="2021" name="PeerJ">
        <title>Extensive microbial diversity within the chicken gut microbiome revealed by metagenomics and culture.</title>
        <authorList>
            <person name="Gilroy R."/>
            <person name="Ravi A."/>
            <person name="Getino M."/>
            <person name="Pursley I."/>
            <person name="Horton D.L."/>
            <person name="Alikhan N.F."/>
            <person name="Baker D."/>
            <person name="Gharbi K."/>
            <person name="Hall N."/>
            <person name="Watson M."/>
            <person name="Adriaenssens E.M."/>
            <person name="Foster-Nyarko E."/>
            <person name="Jarju S."/>
            <person name="Secka A."/>
            <person name="Antonio M."/>
            <person name="Oren A."/>
            <person name="Chaudhuri R.R."/>
            <person name="La Ragione R."/>
            <person name="Hildebrand F."/>
            <person name="Pallen M.J."/>
        </authorList>
    </citation>
    <scope>NUCLEOTIDE SEQUENCE</scope>
    <source>
        <strain evidence="12">CHK183-5548</strain>
    </source>
</reference>
<dbReference type="GO" id="GO:0005524">
    <property type="term" value="F:ATP binding"/>
    <property type="evidence" value="ECO:0007669"/>
    <property type="project" value="UniProtKB-UniRule"/>
</dbReference>
<comment type="caution">
    <text evidence="12">The sequence shown here is derived from an EMBL/GenBank/DDBJ whole genome shotgun (WGS) entry which is preliminary data.</text>
</comment>
<evidence type="ECO:0000256" key="1">
    <source>
        <dbReference type="ARBA" id="ARBA00001771"/>
    </source>
</evidence>
<comment type="pathway">
    <text evidence="3 11">Cofactor biosynthesis; thiamine diphosphate biosynthesis; 4-methyl-5-(2-phosphoethyl)-thiazole from 5-(2-hydroxyethyl)-4-methylthiazole: step 1/1.</text>
</comment>
<dbReference type="CDD" id="cd01170">
    <property type="entry name" value="THZ_kinase"/>
    <property type="match status" value="1"/>
</dbReference>
<comment type="similarity">
    <text evidence="11">Belongs to the Thz kinase family.</text>
</comment>
<dbReference type="NCBIfam" id="NF006830">
    <property type="entry name" value="PRK09355.1"/>
    <property type="match status" value="1"/>
</dbReference>
<evidence type="ECO:0000313" key="13">
    <source>
        <dbReference type="Proteomes" id="UP000823883"/>
    </source>
</evidence>
<evidence type="ECO:0000256" key="5">
    <source>
        <dbReference type="ARBA" id="ARBA00022723"/>
    </source>
</evidence>
<evidence type="ECO:0000256" key="8">
    <source>
        <dbReference type="ARBA" id="ARBA00022840"/>
    </source>
</evidence>
<evidence type="ECO:0000256" key="11">
    <source>
        <dbReference type="HAMAP-Rule" id="MF_00228"/>
    </source>
</evidence>
<dbReference type="EMBL" id="DWWL01000005">
    <property type="protein sequence ID" value="HJC46591.1"/>
    <property type="molecule type" value="Genomic_DNA"/>
</dbReference>
<dbReference type="Pfam" id="PF02110">
    <property type="entry name" value="HK"/>
    <property type="match status" value="1"/>
</dbReference>
<dbReference type="InterPro" id="IPR000417">
    <property type="entry name" value="Hyethyz_kinase"/>
</dbReference>
<dbReference type="GO" id="GO:0009228">
    <property type="term" value="P:thiamine biosynthetic process"/>
    <property type="evidence" value="ECO:0007669"/>
    <property type="project" value="UniProtKB-KW"/>
</dbReference>
<reference evidence="12" key="2">
    <citation type="submission" date="2021-04" db="EMBL/GenBank/DDBJ databases">
        <authorList>
            <person name="Gilroy R."/>
        </authorList>
    </citation>
    <scope>NUCLEOTIDE SEQUENCE</scope>
    <source>
        <strain evidence="12">CHK183-5548</strain>
    </source>
</reference>
<evidence type="ECO:0000256" key="10">
    <source>
        <dbReference type="ARBA" id="ARBA00022977"/>
    </source>
</evidence>
<keyword evidence="9 11" id="KW-0460">Magnesium</keyword>
<dbReference type="InterPro" id="IPR029056">
    <property type="entry name" value="Ribokinase-like"/>
</dbReference>
<feature type="binding site" evidence="11">
    <location>
        <position position="171"/>
    </location>
    <ligand>
        <name>ATP</name>
        <dbReference type="ChEBI" id="CHEBI:30616"/>
    </ligand>
</feature>
<feature type="binding site" evidence="11">
    <location>
        <position position="198"/>
    </location>
    <ligand>
        <name>substrate</name>
    </ligand>
</feature>
<name>A0A9D2T5Y1_9FIRM</name>
<evidence type="ECO:0000256" key="4">
    <source>
        <dbReference type="ARBA" id="ARBA00022679"/>
    </source>
</evidence>
<keyword evidence="10 11" id="KW-0784">Thiamine biosynthesis</keyword>
<dbReference type="PIRSF" id="PIRSF000513">
    <property type="entry name" value="Thz_kinase"/>
    <property type="match status" value="1"/>
</dbReference>
<gene>
    <name evidence="11 12" type="primary">thiM</name>
    <name evidence="12" type="ORF">IAA04_00880</name>
</gene>
<sequence>MENESAGESAAYLRLVRETAPRVHCIANLAAGPDVANILLAAGARPILAQEAEEAGEIAAACSAAVLNFGTPDREKLRALLAAGLAAKAAGVPVTADPVGAGASAWRREEILKILEKIRPDVIHCNFSEALVLSGEPSKFQGVDSAGASLEERIRQAERTAGQYGCTVLLSGAEDVVSDGERTMVIRGGSPAMGLVTGTGCMLSALAGAFCGAGNVSQGERTQSFLRAAAAASSFWKACGELAWKETEAAGGGAGTFHVKLFDAAGSMREWRENIEDITG</sequence>
<dbReference type="Gene3D" id="3.40.1190.20">
    <property type="match status" value="1"/>
</dbReference>